<dbReference type="SUPFAM" id="SSF54106">
    <property type="entry name" value="LysM domain"/>
    <property type="match status" value="1"/>
</dbReference>
<keyword evidence="9" id="KW-1185">Reference proteome</keyword>
<protein>
    <recommendedName>
        <fullName evidence="4">Oxidation resistance protein 1</fullName>
    </recommendedName>
</protein>
<dbReference type="PROSITE" id="PS51782">
    <property type="entry name" value="LYSM"/>
    <property type="match status" value="1"/>
</dbReference>
<feature type="compositionally biased region" description="Basic and acidic residues" evidence="5">
    <location>
        <begin position="593"/>
        <end position="604"/>
    </location>
</feature>
<dbReference type="InterPro" id="IPR018392">
    <property type="entry name" value="LysM"/>
</dbReference>
<name>A0A9D4LJE1_DREPO</name>
<dbReference type="SMART" id="SM00584">
    <property type="entry name" value="TLDc"/>
    <property type="match status" value="1"/>
</dbReference>
<reference evidence="8" key="1">
    <citation type="journal article" date="2019" name="bioRxiv">
        <title>The Genome of the Zebra Mussel, Dreissena polymorpha: A Resource for Invasive Species Research.</title>
        <authorList>
            <person name="McCartney M.A."/>
            <person name="Auch B."/>
            <person name="Kono T."/>
            <person name="Mallez S."/>
            <person name="Zhang Y."/>
            <person name="Obille A."/>
            <person name="Becker A."/>
            <person name="Abrahante J.E."/>
            <person name="Garbe J."/>
            <person name="Badalamenti J.P."/>
            <person name="Herman A."/>
            <person name="Mangelson H."/>
            <person name="Liachko I."/>
            <person name="Sullivan S."/>
            <person name="Sone E.D."/>
            <person name="Koren S."/>
            <person name="Silverstein K.A.T."/>
            <person name="Beckman K.B."/>
            <person name="Gohl D.M."/>
        </authorList>
    </citation>
    <scope>NUCLEOTIDE SEQUENCE</scope>
    <source>
        <strain evidence="8">Duluth1</strain>
        <tissue evidence="8">Whole animal</tissue>
    </source>
</reference>
<feature type="region of interest" description="Disordered" evidence="5">
    <location>
        <begin position="651"/>
        <end position="675"/>
    </location>
</feature>
<dbReference type="SMART" id="SM00257">
    <property type="entry name" value="LysM"/>
    <property type="match status" value="1"/>
</dbReference>
<dbReference type="GO" id="GO:0005634">
    <property type="term" value="C:nucleus"/>
    <property type="evidence" value="ECO:0007669"/>
    <property type="project" value="TreeGrafter"/>
</dbReference>
<dbReference type="InterPro" id="IPR006571">
    <property type="entry name" value="TLDc_dom"/>
</dbReference>
<feature type="compositionally biased region" description="Polar residues" evidence="5">
    <location>
        <begin position="148"/>
        <end position="167"/>
    </location>
</feature>
<dbReference type="Pfam" id="PF07534">
    <property type="entry name" value="TLD"/>
    <property type="match status" value="1"/>
</dbReference>
<comment type="subcellular location">
    <subcellularLocation>
        <location evidence="1">Mitochondrion</location>
    </subcellularLocation>
</comment>
<proteinExistence type="inferred from homology"/>
<accession>A0A9D4LJE1</accession>
<dbReference type="AlphaFoldDB" id="A0A9D4LJE1"/>
<evidence type="ECO:0000256" key="4">
    <source>
        <dbReference type="ARBA" id="ARBA00040604"/>
    </source>
</evidence>
<feature type="compositionally biased region" description="Polar residues" evidence="5">
    <location>
        <begin position="605"/>
        <end position="614"/>
    </location>
</feature>
<dbReference type="PROSITE" id="PS51886">
    <property type="entry name" value="TLDC"/>
    <property type="match status" value="1"/>
</dbReference>
<dbReference type="GO" id="GO:0005739">
    <property type="term" value="C:mitochondrion"/>
    <property type="evidence" value="ECO:0007669"/>
    <property type="project" value="UniProtKB-SubCell"/>
</dbReference>
<sequence length="1021" mass="113959">MRSNSQPKSDEPNQPKSELEKSKNTDSVPTITAGQLDLSDKDPKKSIKGKIGGTKPVEQSNSQFYLDDPDADLVTKATGSNGGMQEKRNKSQPDGTIQYIVEVQDTLEKIAAHFDTTPSELKKLNKLFSSTIFPGQVLFIRDKDFQPQSQSVSSNEESGNASQSDSVFGSPDNKPKMDVPLVKASNTSPTKVPGHAHRQTPVNSPKTFDIEEVMPPHKLTEDEVQQLDQDCMERFIKLQVKHITDGQMKRREASKGVVKGTLLVTPNAVMFDPDVSDPLVVEHGTEKYGMIAPMDMIISAAMYHDIAAMKMRGKKMEDGSTFQPEVYHDMSCPLAKEKLHASQVSEQSKYSSMTPDNIKTILQNPLSRADSVCSCGHGARNDDLVFEADDIIDGKVGNDQEDESVHGIVPEEGRQDDVKEVDRDTDDMSAIYTENRAENTDVFGLGLECDNMEKDFVAAAKASPRSGKGQKKLSVSFSIPESDDITASIKKLEGDLELTKINECQFKETEKDLIDFEVWSKNLGTGIAEESSPNGETRIGSIVYLPMMEDRTGQVTVQSVEKTQETLSKLSVDEFSVISKSDSDISSAVGENAKTDNKDIEKVRSPSTSSLGQFSPTPHLNAFVNYASGFFQRHASDSSIKDLKDVIMDTFSDSKQSPESKTETEGRLKDSTSVARSDIPSISAAPMGRRRGKLSRHGDVAVESAVPKDEKSELFSTDYSKFVTKAASYHDPPLYLCLRLGNPQNKNVLPHNYTIESYGRRKKRSEYWFSIPREKVDHLYAFFVQWTPEIYGDEEEITPEKRGFVVINDKDIDSEDINLLDSSFQKDWEIISQSEALKRRSIVFEEPIPLPELIGDTKILTEAYVEQLSQVMPGRTIGYNWTLIYSTDKHGFSLHTLYRFMAGLDSPILLIVKDTNNVVFGALTSCELKHSEAFYGTGETYLFTFHPDFRVFNWTGENNFFIKGNQDSLSIGASQGQFGLWFDEDLYHGRTNCCETFDNDILTLAEDFVVKEFEAWAFISD</sequence>
<dbReference type="Gene3D" id="3.10.350.10">
    <property type="entry name" value="LysM domain"/>
    <property type="match status" value="1"/>
</dbReference>
<reference evidence="8" key="2">
    <citation type="submission" date="2020-11" db="EMBL/GenBank/DDBJ databases">
        <authorList>
            <person name="McCartney M.A."/>
            <person name="Auch B."/>
            <person name="Kono T."/>
            <person name="Mallez S."/>
            <person name="Becker A."/>
            <person name="Gohl D.M."/>
            <person name="Silverstein K.A.T."/>
            <person name="Koren S."/>
            <person name="Bechman K.B."/>
            <person name="Herman A."/>
            <person name="Abrahante J.E."/>
            <person name="Garbe J."/>
        </authorList>
    </citation>
    <scope>NUCLEOTIDE SEQUENCE</scope>
    <source>
        <strain evidence="8">Duluth1</strain>
        <tissue evidence="8">Whole animal</tissue>
    </source>
</reference>
<evidence type="ECO:0000259" key="6">
    <source>
        <dbReference type="PROSITE" id="PS51782"/>
    </source>
</evidence>
<evidence type="ECO:0000313" key="9">
    <source>
        <dbReference type="Proteomes" id="UP000828390"/>
    </source>
</evidence>
<evidence type="ECO:0000313" key="8">
    <source>
        <dbReference type="EMBL" id="KAH3859822.1"/>
    </source>
</evidence>
<evidence type="ECO:0000256" key="1">
    <source>
        <dbReference type="ARBA" id="ARBA00004173"/>
    </source>
</evidence>
<comment type="caution">
    <text evidence="8">The sequence shown here is derived from an EMBL/GenBank/DDBJ whole genome shotgun (WGS) entry which is preliminary data.</text>
</comment>
<evidence type="ECO:0000256" key="3">
    <source>
        <dbReference type="ARBA" id="ARBA00023128"/>
    </source>
</evidence>
<dbReference type="Proteomes" id="UP000828390">
    <property type="component" value="Unassembled WGS sequence"/>
</dbReference>
<evidence type="ECO:0000256" key="2">
    <source>
        <dbReference type="ARBA" id="ARBA00009540"/>
    </source>
</evidence>
<dbReference type="GO" id="GO:0006979">
    <property type="term" value="P:response to oxidative stress"/>
    <property type="evidence" value="ECO:0007669"/>
    <property type="project" value="TreeGrafter"/>
</dbReference>
<dbReference type="PANTHER" id="PTHR23354">
    <property type="entry name" value="NUCLEOLAR PROTEIN 7/ESTROGEN RECEPTOR COACTIVATOR-RELATED"/>
    <property type="match status" value="1"/>
</dbReference>
<dbReference type="EMBL" id="JAIWYP010000003">
    <property type="protein sequence ID" value="KAH3859822.1"/>
    <property type="molecule type" value="Genomic_DNA"/>
</dbReference>
<dbReference type="PANTHER" id="PTHR23354:SF62">
    <property type="entry name" value="MUSTARD, ISOFORM V"/>
    <property type="match status" value="1"/>
</dbReference>
<feature type="region of interest" description="Disordered" evidence="5">
    <location>
        <begin position="1"/>
        <end position="93"/>
    </location>
</feature>
<feature type="region of interest" description="Disordered" evidence="5">
    <location>
        <begin position="148"/>
        <end position="180"/>
    </location>
</feature>
<organism evidence="8 9">
    <name type="scientific">Dreissena polymorpha</name>
    <name type="common">Zebra mussel</name>
    <name type="synonym">Mytilus polymorpha</name>
    <dbReference type="NCBI Taxonomy" id="45954"/>
    <lineage>
        <taxon>Eukaryota</taxon>
        <taxon>Metazoa</taxon>
        <taxon>Spiralia</taxon>
        <taxon>Lophotrochozoa</taxon>
        <taxon>Mollusca</taxon>
        <taxon>Bivalvia</taxon>
        <taxon>Autobranchia</taxon>
        <taxon>Heteroconchia</taxon>
        <taxon>Euheterodonta</taxon>
        <taxon>Imparidentia</taxon>
        <taxon>Neoheterodontei</taxon>
        <taxon>Myida</taxon>
        <taxon>Dreissenoidea</taxon>
        <taxon>Dreissenidae</taxon>
        <taxon>Dreissena</taxon>
    </lineage>
</organism>
<gene>
    <name evidence="8" type="ORF">DPMN_102643</name>
</gene>
<feature type="compositionally biased region" description="Basic and acidic residues" evidence="5">
    <location>
        <begin position="8"/>
        <end position="24"/>
    </location>
</feature>
<feature type="domain" description="TLDc" evidence="7">
    <location>
        <begin position="858"/>
        <end position="1019"/>
    </location>
</feature>
<evidence type="ECO:0000256" key="5">
    <source>
        <dbReference type="SAM" id="MobiDB-lite"/>
    </source>
</evidence>
<keyword evidence="3" id="KW-0496">Mitochondrion</keyword>
<feature type="non-terminal residue" evidence="8">
    <location>
        <position position="1"/>
    </location>
</feature>
<evidence type="ECO:0000259" key="7">
    <source>
        <dbReference type="PROSITE" id="PS51886"/>
    </source>
</evidence>
<dbReference type="CDD" id="cd00118">
    <property type="entry name" value="LysM"/>
    <property type="match status" value="1"/>
</dbReference>
<feature type="domain" description="LysM" evidence="6">
    <location>
        <begin position="97"/>
        <end position="140"/>
    </location>
</feature>
<dbReference type="InterPro" id="IPR036779">
    <property type="entry name" value="LysM_dom_sf"/>
</dbReference>
<feature type="compositionally biased region" description="Basic and acidic residues" evidence="5">
    <location>
        <begin position="656"/>
        <end position="670"/>
    </location>
</feature>
<comment type="similarity">
    <text evidence="2">Belongs to the OXR1 family.</text>
</comment>
<feature type="region of interest" description="Disordered" evidence="5">
    <location>
        <begin position="587"/>
        <end position="614"/>
    </location>
</feature>
<dbReference type="Pfam" id="PF01476">
    <property type="entry name" value="LysM"/>
    <property type="match status" value="1"/>
</dbReference>